<proteinExistence type="predicted"/>
<evidence type="ECO:0000313" key="1">
    <source>
        <dbReference type="EMBL" id="SFE03938.1"/>
    </source>
</evidence>
<accession>A0A1I1XBB2</accession>
<dbReference type="AlphaFoldDB" id="A0A1I1XBB2"/>
<keyword evidence="2" id="KW-1185">Reference proteome</keyword>
<sequence length="99" mass="11447">MAESKHPFHGVAALAKKRGAPDLQIKVEHDGDYVRLYHTDPALFFKHRDDPSDPFDREFFGKHKRILLSAEDCAGDHEYTLALIESLLEKFADYKFQRS</sequence>
<evidence type="ECO:0008006" key="3">
    <source>
        <dbReference type="Google" id="ProtNLM"/>
    </source>
</evidence>
<organism evidence="1 2">
    <name type="scientific">Sulfitobacter brevis</name>
    <dbReference type="NCBI Taxonomy" id="74348"/>
    <lineage>
        <taxon>Bacteria</taxon>
        <taxon>Pseudomonadati</taxon>
        <taxon>Pseudomonadota</taxon>
        <taxon>Alphaproteobacteria</taxon>
        <taxon>Rhodobacterales</taxon>
        <taxon>Roseobacteraceae</taxon>
        <taxon>Sulfitobacter</taxon>
    </lineage>
</organism>
<evidence type="ECO:0000313" key="2">
    <source>
        <dbReference type="Proteomes" id="UP000198977"/>
    </source>
</evidence>
<reference evidence="1 2" key="1">
    <citation type="submission" date="2016-10" db="EMBL/GenBank/DDBJ databases">
        <authorList>
            <person name="de Groot N.N."/>
        </authorList>
    </citation>
    <scope>NUCLEOTIDE SEQUENCE [LARGE SCALE GENOMIC DNA]</scope>
    <source>
        <strain evidence="1 2">DSM 11443</strain>
    </source>
</reference>
<dbReference type="Proteomes" id="UP000198977">
    <property type="component" value="Unassembled WGS sequence"/>
</dbReference>
<dbReference type="OrthoDB" id="7726245at2"/>
<dbReference type="STRING" id="74348.SAMN04488523_104287"/>
<name>A0A1I1XBB2_9RHOB</name>
<gene>
    <name evidence="1" type="ORF">SAMN04488523_104287</name>
</gene>
<protein>
    <recommendedName>
        <fullName evidence="3">Acetyl-CoA acetyltransferase</fullName>
    </recommendedName>
</protein>
<dbReference type="RefSeq" id="WP_093923204.1">
    <property type="nucleotide sequence ID" value="NZ_FOMW01000004.1"/>
</dbReference>
<dbReference type="EMBL" id="FOMW01000004">
    <property type="protein sequence ID" value="SFE03938.1"/>
    <property type="molecule type" value="Genomic_DNA"/>
</dbReference>